<sequence length="698" mass="76706">MASEMLDHSSQGYSSNRLDGCWPASSWEHAALNGGSSEQGGEFCPVGRIDWDWEDFILFSGRGGECGQRFQSNQWGYFGEPASLIRSAGASQKGAFSSSLRLGADGPSSVNDCMANPEHNVINEEPTMYSLEEQAMGTSIKNNASAVLAMGNFKESVPQRRCETISSGCKIAKSSSTNISFDNKSFMCRTPAEKDPCSSEENYTNQLHKIPEKVQLEKLSIHLGSKATPNYKLATRVDKEGSNSAAAFPIGLKLGKRTYFEDGVELGVGQSTGLSTNSSGSSSPTASGKKHRSQSQGATAVPRCQVEGCRVDLSNMKDYHRRHKVCEMHAKAPKGVVAGQEQRFCQQCSRFQILTEFDEGKRSCRRRLAVHNERRRKPHPDTLTSAGDSYQAYKLFGNGMEGSYIIPQPTNQLSAPGRLDIDGSMRYNNCASTASKKYDNCNKYDLQAQVPLAGRELLDSFFPEQQAEKLLMLSQNSKRDIQPLPNGLAMQSAHCRLRDPNGRYPTIAGAGILPNLESTPMLQNGVGTCDVGGALSLLSSDSWVPRSFGLLSLDFSECGSPTIENDHVKNQTVFARELIQKQVVQKNTLTTKDMPAIQSQLHDLQGLSSRREDLFGVEQHQTKSLLSRFDTAVGSHPIFGLVQVQQFEDSQPANLQIRPILELMQLSSTQAQGSHFSLESEKVPQFNFQFPNLHPTKQ</sequence>
<comment type="caution">
    <text evidence="1">The sequence shown here is derived from an EMBL/GenBank/DDBJ whole genome shotgun (WGS) entry which is preliminary data.</text>
</comment>
<proteinExistence type="predicted"/>
<reference evidence="2" key="1">
    <citation type="journal article" date="2024" name="Proc. Natl. Acad. Sci. U.S.A.">
        <title>Extraordinary preservation of gene collinearity over three hundred million years revealed in homosporous lycophytes.</title>
        <authorList>
            <person name="Li C."/>
            <person name="Wickell D."/>
            <person name="Kuo L.Y."/>
            <person name="Chen X."/>
            <person name="Nie B."/>
            <person name="Liao X."/>
            <person name="Peng D."/>
            <person name="Ji J."/>
            <person name="Jenkins J."/>
            <person name="Williams M."/>
            <person name="Shu S."/>
            <person name="Plott C."/>
            <person name="Barry K."/>
            <person name="Rajasekar S."/>
            <person name="Grimwood J."/>
            <person name="Han X."/>
            <person name="Sun S."/>
            <person name="Hou Z."/>
            <person name="He W."/>
            <person name="Dai G."/>
            <person name="Sun C."/>
            <person name="Schmutz J."/>
            <person name="Leebens-Mack J.H."/>
            <person name="Li F.W."/>
            <person name="Wang L."/>
        </authorList>
    </citation>
    <scope>NUCLEOTIDE SEQUENCE [LARGE SCALE GENOMIC DNA]</scope>
    <source>
        <strain evidence="2">cv. PW_Plant_1</strain>
    </source>
</reference>
<organism evidence="1 2">
    <name type="scientific">Diphasiastrum complanatum</name>
    <name type="common">Issler's clubmoss</name>
    <name type="synonym">Lycopodium complanatum</name>
    <dbReference type="NCBI Taxonomy" id="34168"/>
    <lineage>
        <taxon>Eukaryota</taxon>
        <taxon>Viridiplantae</taxon>
        <taxon>Streptophyta</taxon>
        <taxon>Embryophyta</taxon>
        <taxon>Tracheophyta</taxon>
        <taxon>Lycopodiopsida</taxon>
        <taxon>Lycopodiales</taxon>
        <taxon>Lycopodiaceae</taxon>
        <taxon>Lycopodioideae</taxon>
        <taxon>Diphasiastrum</taxon>
    </lineage>
</organism>
<evidence type="ECO:0000313" key="2">
    <source>
        <dbReference type="Proteomes" id="UP001162992"/>
    </source>
</evidence>
<accession>A0ACC2CZ15</accession>
<gene>
    <name evidence="1" type="ORF">O6H91_08G078600</name>
</gene>
<evidence type="ECO:0000313" key="1">
    <source>
        <dbReference type="EMBL" id="KAJ7547289.1"/>
    </source>
</evidence>
<keyword evidence="2" id="KW-1185">Reference proteome</keyword>
<dbReference type="Proteomes" id="UP001162992">
    <property type="component" value="Chromosome 8"/>
</dbReference>
<name>A0ACC2CZ15_DIPCM</name>
<protein>
    <submittedName>
        <fullName evidence="1">Uncharacterized protein</fullName>
    </submittedName>
</protein>
<dbReference type="EMBL" id="CM055099">
    <property type="protein sequence ID" value="KAJ7547289.1"/>
    <property type="molecule type" value="Genomic_DNA"/>
</dbReference>